<name>A0ABR4C5H7_9HELO</name>
<reference evidence="2 3" key="1">
    <citation type="journal article" date="2024" name="Commun. Biol.">
        <title>Comparative genomic analysis of thermophilic fungi reveals convergent evolutionary adaptations and gene losses.</title>
        <authorList>
            <person name="Steindorff A.S."/>
            <person name="Aguilar-Pontes M.V."/>
            <person name="Robinson A.J."/>
            <person name="Andreopoulos B."/>
            <person name="LaButti K."/>
            <person name="Kuo A."/>
            <person name="Mondo S."/>
            <person name="Riley R."/>
            <person name="Otillar R."/>
            <person name="Haridas S."/>
            <person name="Lipzen A."/>
            <person name="Grimwood J."/>
            <person name="Schmutz J."/>
            <person name="Clum A."/>
            <person name="Reid I.D."/>
            <person name="Moisan M.C."/>
            <person name="Butler G."/>
            <person name="Nguyen T.T.M."/>
            <person name="Dewar K."/>
            <person name="Conant G."/>
            <person name="Drula E."/>
            <person name="Henrissat B."/>
            <person name="Hansel C."/>
            <person name="Singer S."/>
            <person name="Hutchinson M.I."/>
            <person name="de Vries R.P."/>
            <person name="Natvig D.O."/>
            <person name="Powell A.J."/>
            <person name="Tsang A."/>
            <person name="Grigoriev I.V."/>
        </authorList>
    </citation>
    <scope>NUCLEOTIDE SEQUENCE [LARGE SCALE GENOMIC DNA]</scope>
    <source>
        <strain evidence="2 3">CBS 494.80</strain>
    </source>
</reference>
<evidence type="ECO:0000313" key="2">
    <source>
        <dbReference type="EMBL" id="KAL2064591.1"/>
    </source>
</evidence>
<sequence length="114" mass="12060">MSSNNSQSTGGFEVTENPDEQFLMAGNTEDLGMDGLAGSIWATPGVTYGTKKEILIEEADIEAEKKKRLAEAALEEKKKKDVAAAQMENSVGKDAGNPAPGCNLEVDIGKRSNA</sequence>
<gene>
    <name evidence="2" type="ORF">VTL71DRAFT_3728</name>
</gene>
<feature type="region of interest" description="Disordered" evidence="1">
    <location>
        <begin position="89"/>
        <end position="114"/>
    </location>
</feature>
<feature type="region of interest" description="Disordered" evidence="1">
    <location>
        <begin position="1"/>
        <end position="21"/>
    </location>
</feature>
<organism evidence="2 3">
    <name type="scientific">Oculimacula yallundae</name>
    <dbReference type="NCBI Taxonomy" id="86028"/>
    <lineage>
        <taxon>Eukaryota</taxon>
        <taxon>Fungi</taxon>
        <taxon>Dikarya</taxon>
        <taxon>Ascomycota</taxon>
        <taxon>Pezizomycotina</taxon>
        <taxon>Leotiomycetes</taxon>
        <taxon>Helotiales</taxon>
        <taxon>Ploettnerulaceae</taxon>
        <taxon>Oculimacula</taxon>
    </lineage>
</organism>
<comment type="caution">
    <text evidence="2">The sequence shown here is derived from an EMBL/GenBank/DDBJ whole genome shotgun (WGS) entry which is preliminary data.</text>
</comment>
<evidence type="ECO:0000256" key="1">
    <source>
        <dbReference type="SAM" id="MobiDB-lite"/>
    </source>
</evidence>
<dbReference type="EMBL" id="JAZHXI010000013">
    <property type="protein sequence ID" value="KAL2064591.1"/>
    <property type="molecule type" value="Genomic_DNA"/>
</dbReference>
<accession>A0ABR4C5H7</accession>
<protein>
    <submittedName>
        <fullName evidence="2">Uncharacterized protein</fullName>
    </submittedName>
</protein>
<keyword evidence="3" id="KW-1185">Reference proteome</keyword>
<dbReference type="Proteomes" id="UP001595075">
    <property type="component" value="Unassembled WGS sequence"/>
</dbReference>
<evidence type="ECO:0000313" key="3">
    <source>
        <dbReference type="Proteomes" id="UP001595075"/>
    </source>
</evidence>
<feature type="compositionally biased region" description="Polar residues" evidence="1">
    <location>
        <begin position="1"/>
        <end position="10"/>
    </location>
</feature>
<proteinExistence type="predicted"/>